<feature type="domain" description="ABC3 transporter permease C-terminal" evidence="7">
    <location>
        <begin position="387"/>
        <end position="503"/>
    </location>
</feature>
<evidence type="ECO:0000256" key="3">
    <source>
        <dbReference type="ARBA" id="ARBA00022692"/>
    </source>
</evidence>
<dbReference type="RefSeq" id="WP_162389755.1">
    <property type="nucleotide sequence ID" value="NZ_CP045997.1"/>
</dbReference>
<keyword evidence="2" id="KW-1003">Cell membrane</keyword>
<keyword evidence="3 6" id="KW-0812">Transmembrane</keyword>
<evidence type="ECO:0000256" key="5">
    <source>
        <dbReference type="ARBA" id="ARBA00023136"/>
    </source>
</evidence>
<evidence type="ECO:0000256" key="4">
    <source>
        <dbReference type="ARBA" id="ARBA00022989"/>
    </source>
</evidence>
<evidence type="ECO:0000313" key="9">
    <source>
        <dbReference type="EMBL" id="QHV99351.1"/>
    </source>
</evidence>
<protein>
    <submittedName>
        <fullName evidence="9">FtsX-like permease family protein</fullName>
    </submittedName>
</protein>
<evidence type="ECO:0000313" key="10">
    <source>
        <dbReference type="Proteomes" id="UP000464577"/>
    </source>
</evidence>
<dbReference type="Pfam" id="PF12704">
    <property type="entry name" value="MacB_PCD"/>
    <property type="match status" value="2"/>
</dbReference>
<dbReference type="GO" id="GO:0005886">
    <property type="term" value="C:plasma membrane"/>
    <property type="evidence" value="ECO:0007669"/>
    <property type="project" value="UniProtKB-SubCell"/>
</dbReference>
<feature type="transmembrane region" description="Helical" evidence="6">
    <location>
        <begin position="114"/>
        <end position="138"/>
    </location>
</feature>
<dbReference type="PANTHER" id="PTHR30572:SF18">
    <property type="entry name" value="ABC-TYPE MACROLIDE FAMILY EXPORT SYSTEM PERMEASE COMPONENT 2"/>
    <property type="match status" value="1"/>
</dbReference>
<evidence type="ECO:0000259" key="7">
    <source>
        <dbReference type="Pfam" id="PF02687"/>
    </source>
</evidence>
<feature type="domain" description="MacB-like periplasmic core" evidence="8">
    <location>
        <begin position="116"/>
        <end position="337"/>
    </location>
</feature>
<dbReference type="Pfam" id="PF02687">
    <property type="entry name" value="FtsX"/>
    <property type="match status" value="2"/>
</dbReference>
<feature type="transmembrane region" description="Helical" evidence="6">
    <location>
        <begin position="523"/>
        <end position="543"/>
    </location>
</feature>
<dbReference type="GO" id="GO:0022857">
    <property type="term" value="F:transmembrane transporter activity"/>
    <property type="evidence" value="ECO:0007669"/>
    <property type="project" value="TreeGrafter"/>
</dbReference>
<evidence type="ECO:0000256" key="6">
    <source>
        <dbReference type="SAM" id="Phobius"/>
    </source>
</evidence>
<dbReference type="AlphaFoldDB" id="A0A6P1W1P2"/>
<comment type="subcellular location">
    <subcellularLocation>
        <location evidence="1">Cell membrane</location>
        <topology evidence="1">Multi-pass membrane protein</topology>
    </subcellularLocation>
</comment>
<dbReference type="InterPro" id="IPR025857">
    <property type="entry name" value="MacB_PCD"/>
</dbReference>
<gene>
    <name evidence="9" type="ORF">GJR95_31990</name>
</gene>
<feature type="domain" description="ABC3 transporter permease C-terminal" evidence="7">
    <location>
        <begin position="781"/>
        <end position="893"/>
    </location>
</feature>
<dbReference type="InterPro" id="IPR047699">
    <property type="entry name" value="Permease_put_prefix"/>
</dbReference>
<sequence>MHGQQSSPSPNSSQPPRWADRLLEWFVAPHLVEYVQGDLQEVFYKRLQQVSLAKARREYGWAVLQCLTPFFYKSIPPTTPGCANKFNDYPTPAFTSMLRNYLKIALRNLTQNRVYSFINIGGLAVGMAIAMLIGLWIYDEVTYNTYHKNYNSIGQVMTKGNFNGDAFATSEVPRPLEAELRTKYGNDFKRIVMARGDENHILSVEAKHISQVGRFMQEGAPELLSLELLQGAYSGLKDMNSILLSASAAKALFGDADALNKTLRIDNRMDVKVTGVYEDLPYNTEFSGTQFISTWDLMLSDNKWMRDAANQWGNSSFRMYVQLQPNTTMEAVSAKIKGVWQAHVSEEDKKYNLQVFLNPMNRWHLYSEWKGDVNTGGRIDYVWLFGIIGVFVLLLACINFMNLSTARSEKRAKEVGIRKAVGSRRGQLTTQFLSESFLIVTISFFIAILLSVIALPWFNELANKRMTIPWLNAYFWLISVAFIVVTSLLSGSYPAFYLSSFNPVKVLKGTFSAGRFSSLPRKALVVTQFTVSIALIIGTIMVYRQIQYAKDRPVGYNRNGLLMIEMKSTDLKNKFGVLYNELKRAGITEHMACSNSPLTGVWSNNSGFEWKGKDPNKTQGFGTIWVTHDYGKTVGWQFTTGRDFSTQYATDTVSSQRGLNAVYSIIVNEVAVKYMGLKNPVGEIIKYDGYQFQIIGVIKNMLMESPFEPVKQMVYIANYDQANTWMTVRVNPTVSMRDALAKMEMIFKRTVPSVPFDYKFADTEYGLKFAAEERIGKLASVFATLAILISCLGLFGLASFMAEKRTKEIGVRKVLGASVLNIWGLLSKDFVALVLIAFGIATFIAYYFLTGWLHKYSYHTEISWWIFVVSGVGALAITLLTVSYQSIKTALINPVKSLRSE</sequence>
<reference evidence="9 10" key="1">
    <citation type="submission" date="2019-11" db="EMBL/GenBank/DDBJ databases">
        <title>Spirosoma endbachense sp. nov., isolated from a natural salt meadow.</title>
        <authorList>
            <person name="Rojas J."/>
            <person name="Ambika Manirajan B."/>
            <person name="Ratering S."/>
            <person name="Suarez C."/>
            <person name="Geissler-Plaum R."/>
            <person name="Schnell S."/>
        </authorList>
    </citation>
    <scope>NUCLEOTIDE SEQUENCE [LARGE SCALE GENOMIC DNA]</scope>
    <source>
        <strain evidence="9 10">I-24</strain>
    </source>
</reference>
<evidence type="ECO:0000256" key="2">
    <source>
        <dbReference type="ARBA" id="ARBA00022475"/>
    </source>
</evidence>
<keyword evidence="4 6" id="KW-1133">Transmembrane helix</keyword>
<dbReference type="InterPro" id="IPR050250">
    <property type="entry name" value="Macrolide_Exporter_MacB"/>
</dbReference>
<dbReference type="InterPro" id="IPR003838">
    <property type="entry name" value="ABC3_permease_C"/>
</dbReference>
<name>A0A6P1W1P2_9BACT</name>
<evidence type="ECO:0000256" key="1">
    <source>
        <dbReference type="ARBA" id="ARBA00004651"/>
    </source>
</evidence>
<dbReference type="KEGG" id="senf:GJR95_31990"/>
<organism evidence="9 10">
    <name type="scientific">Spirosoma endbachense</name>
    <dbReference type="NCBI Taxonomy" id="2666025"/>
    <lineage>
        <taxon>Bacteria</taxon>
        <taxon>Pseudomonadati</taxon>
        <taxon>Bacteroidota</taxon>
        <taxon>Cytophagia</taxon>
        <taxon>Cytophagales</taxon>
        <taxon>Cytophagaceae</taxon>
        <taxon>Spirosoma</taxon>
    </lineage>
</organism>
<evidence type="ECO:0000259" key="8">
    <source>
        <dbReference type="Pfam" id="PF12704"/>
    </source>
</evidence>
<feature type="transmembrane region" description="Helical" evidence="6">
    <location>
        <begin position="437"/>
        <end position="458"/>
    </location>
</feature>
<feature type="transmembrane region" description="Helical" evidence="6">
    <location>
        <begin position="473"/>
        <end position="498"/>
    </location>
</feature>
<dbReference type="Proteomes" id="UP000464577">
    <property type="component" value="Chromosome"/>
</dbReference>
<keyword evidence="10" id="KW-1185">Reference proteome</keyword>
<feature type="transmembrane region" description="Helical" evidence="6">
    <location>
        <begin position="862"/>
        <end position="882"/>
    </location>
</feature>
<accession>A0A6P1W1P2</accession>
<dbReference type="PANTHER" id="PTHR30572">
    <property type="entry name" value="MEMBRANE COMPONENT OF TRANSPORTER-RELATED"/>
    <property type="match status" value="1"/>
</dbReference>
<feature type="transmembrane region" description="Helical" evidence="6">
    <location>
        <begin position="381"/>
        <end position="403"/>
    </location>
</feature>
<dbReference type="NCBIfam" id="NF038404">
    <property type="entry name" value="perm_prefix_2"/>
    <property type="match status" value="1"/>
</dbReference>
<feature type="domain" description="MacB-like periplasmic core" evidence="8">
    <location>
        <begin position="610"/>
        <end position="744"/>
    </location>
</feature>
<feature type="transmembrane region" description="Helical" evidence="6">
    <location>
        <begin position="830"/>
        <end position="850"/>
    </location>
</feature>
<feature type="transmembrane region" description="Helical" evidence="6">
    <location>
        <begin position="778"/>
        <end position="802"/>
    </location>
</feature>
<dbReference type="EMBL" id="CP045997">
    <property type="protein sequence ID" value="QHV99351.1"/>
    <property type="molecule type" value="Genomic_DNA"/>
</dbReference>
<proteinExistence type="predicted"/>
<keyword evidence="5 6" id="KW-0472">Membrane</keyword>